<reference evidence="2" key="1">
    <citation type="submission" date="2014-05" db="EMBL/GenBank/DDBJ databases">
        <title>The transcriptome of the halophilic microalga Tetraselmis sp. GSL018 isolated from the Great Salt Lake, Utah.</title>
        <authorList>
            <person name="Jinkerson R.E."/>
            <person name="D'Adamo S."/>
            <person name="Posewitz M.C."/>
        </authorList>
    </citation>
    <scope>NUCLEOTIDE SEQUENCE</scope>
    <source>
        <strain evidence="2">GSL018</strain>
    </source>
</reference>
<feature type="region of interest" description="Disordered" evidence="1">
    <location>
        <begin position="536"/>
        <end position="588"/>
    </location>
</feature>
<gene>
    <name evidence="2" type="ORF">TSPGSL018_4220</name>
</gene>
<feature type="compositionally biased region" description="Basic and acidic residues" evidence="1">
    <location>
        <begin position="540"/>
        <end position="550"/>
    </location>
</feature>
<dbReference type="GO" id="GO:0006886">
    <property type="term" value="P:intracellular protein transport"/>
    <property type="evidence" value="ECO:0007669"/>
    <property type="project" value="TreeGrafter"/>
</dbReference>
<dbReference type="GO" id="GO:0048211">
    <property type="term" value="P:Golgi vesicle docking"/>
    <property type="evidence" value="ECO:0007669"/>
    <property type="project" value="TreeGrafter"/>
</dbReference>
<dbReference type="GO" id="GO:0012507">
    <property type="term" value="C:ER to Golgi transport vesicle membrane"/>
    <property type="evidence" value="ECO:0007669"/>
    <property type="project" value="TreeGrafter"/>
</dbReference>
<dbReference type="GO" id="GO:0005795">
    <property type="term" value="C:Golgi stack"/>
    <property type="evidence" value="ECO:0007669"/>
    <property type="project" value="TreeGrafter"/>
</dbReference>
<dbReference type="Gene3D" id="1.25.10.10">
    <property type="entry name" value="Leucine-rich Repeat Variant"/>
    <property type="match status" value="1"/>
</dbReference>
<dbReference type="GO" id="GO:0005783">
    <property type="term" value="C:endoplasmic reticulum"/>
    <property type="evidence" value="ECO:0007669"/>
    <property type="project" value="TreeGrafter"/>
</dbReference>
<dbReference type="EMBL" id="GBEZ01001939">
    <property type="protein sequence ID" value="JAC83078.1"/>
    <property type="molecule type" value="Transcribed_RNA"/>
</dbReference>
<dbReference type="PANTHER" id="PTHR10013:SF0">
    <property type="entry name" value="GENERAL VESICULAR TRANSPORT FACTOR P115"/>
    <property type="match status" value="1"/>
</dbReference>
<accession>A0A061SFM5</accession>
<sequence>MNILGSVAKGVSGAVFGSDAQGSSPEDLEVEALLGRVSDGVLSEDRREALHSLRDSLLDNPKAQAAVGAMGFPVLAEVLREDRDDVEMVRAALEVLVGACTPVSSSDTEQQQEVPVSSLNADLFAREPANAQLLLSLLDDEPVGIDDFYVRYHTVQLLTSLLSSSSYRLQDAIMSSPMGVVRLMDMMMESEVIRNESLLLLIALTRANEEIQKIVAFEGAFERLFNIIREEGALDGGIVVQDCLELLNNLLGGNSANQLMFREMGFVQQLTGMMKGSAPPETFDVGLAFGQAVLPRQKAANILCALETVMLLIVAHAAGGSNAAKPQAPEAMQLQEQNLVANKELLVANGVLEILLELSLAEGGVRSSSVRVQAMRCMATLVEHDDRNRDRFGSSLVRIADQDIPTLQALLRVALSADGAVERAAAQEVIRCYCVGNPDGQTMLASTLSPVSGSVDGGKGPSSFGSELAKALVGGEDLLRSCRAAATLSYLLDGNPECKQRILSIPLLLPESSASPPELLMPRVVSYLASSLRLPRARVPHPDPDGDRARQARGRRRPRLGHGLRARCGLPRQRAAPGGTAPPWLWRP</sequence>
<dbReference type="GO" id="GO:0006888">
    <property type="term" value="P:endoplasmic reticulum to Golgi vesicle-mediated transport"/>
    <property type="evidence" value="ECO:0007669"/>
    <property type="project" value="TreeGrafter"/>
</dbReference>
<dbReference type="InterPro" id="IPR016024">
    <property type="entry name" value="ARM-type_fold"/>
</dbReference>
<dbReference type="AlphaFoldDB" id="A0A061SFM5"/>
<dbReference type="GO" id="GO:0061025">
    <property type="term" value="P:membrane fusion"/>
    <property type="evidence" value="ECO:0007669"/>
    <property type="project" value="TreeGrafter"/>
</dbReference>
<protein>
    <submittedName>
        <fullName evidence="2">Golgin candidate 6-like</fullName>
    </submittedName>
</protein>
<name>A0A061SFM5_9CHLO</name>
<evidence type="ECO:0000313" key="2">
    <source>
        <dbReference type="EMBL" id="JAC83078.1"/>
    </source>
</evidence>
<dbReference type="InterPro" id="IPR024095">
    <property type="entry name" value="Vesicle_P115"/>
</dbReference>
<evidence type="ECO:0000256" key="1">
    <source>
        <dbReference type="SAM" id="MobiDB-lite"/>
    </source>
</evidence>
<feature type="non-terminal residue" evidence="2">
    <location>
        <position position="588"/>
    </location>
</feature>
<proteinExistence type="predicted"/>
<dbReference type="InterPro" id="IPR011989">
    <property type="entry name" value="ARM-like"/>
</dbReference>
<organism evidence="2">
    <name type="scientific">Tetraselmis sp. GSL018</name>
    <dbReference type="NCBI Taxonomy" id="582737"/>
    <lineage>
        <taxon>Eukaryota</taxon>
        <taxon>Viridiplantae</taxon>
        <taxon>Chlorophyta</taxon>
        <taxon>core chlorophytes</taxon>
        <taxon>Chlorodendrophyceae</taxon>
        <taxon>Chlorodendrales</taxon>
        <taxon>Chlorodendraceae</taxon>
        <taxon>Tetraselmis</taxon>
    </lineage>
</organism>
<feature type="compositionally biased region" description="Basic residues" evidence="1">
    <location>
        <begin position="551"/>
        <end position="565"/>
    </location>
</feature>
<dbReference type="SUPFAM" id="SSF48371">
    <property type="entry name" value="ARM repeat"/>
    <property type="match status" value="1"/>
</dbReference>
<dbReference type="PANTHER" id="PTHR10013">
    <property type="entry name" value="GENERAL VESICULAR TRANSPORT FACTOR P115"/>
    <property type="match status" value="1"/>
</dbReference>